<evidence type="ECO:0000313" key="2">
    <source>
        <dbReference type="EMBL" id="KII68045.1"/>
    </source>
</evidence>
<keyword evidence="3" id="KW-1185">Reference proteome</keyword>
<gene>
    <name evidence="2" type="ORF">RF11_08587</name>
</gene>
<dbReference type="AlphaFoldDB" id="A0A0C2MV76"/>
<dbReference type="EMBL" id="JWZT01002984">
    <property type="protein sequence ID" value="KII68045.1"/>
    <property type="molecule type" value="Genomic_DNA"/>
</dbReference>
<feature type="region of interest" description="Disordered" evidence="1">
    <location>
        <begin position="1"/>
        <end position="23"/>
    </location>
</feature>
<comment type="caution">
    <text evidence="2">The sequence shown here is derived from an EMBL/GenBank/DDBJ whole genome shotgun (WGS) entry which is preliminary data.</text>
</comment>
<name>A0A0C2MV76_THEKT</name>
<protein>
    <submittedName>
        <fullName evidence="2">Uncharacterized protein</fullName>
    </submittedName>
</protein>
<proteinExistence type="predicted"/>
<sequence>MSPEDTDDWRNSGCENDPKGNKNLTDVALQYSANHGRNNTELSRSLPPKCCPNRQPAADADIGAPSASINTGFEDPRINRRLPAAKLPIRIESKEVMPVFADEPGIRSQHPGQDTDLFLHSADVALEAPAAG</sequence>
<reference evidence="2 3" key="1">
    <citation type="journal article" date="2014" name="Genome Biol. Evol.">
        <title>The genome of the myxosporean Thelohanellus kitauei shows adaptations to nutrient acquisition within its fish host.</title>
        <authorList>
            <person name="Yang Y."/>
            <person name="Xiong J."/>
            <person name="Zhou Z."/>
            <person name="Huo F."/>
            <person name="Miao W."/>
            <person name="Ran C."/>
            <person name="Liu Y."/>
            <person name="Zhang J."/>
            <person name="Feng J."/>
            <person name="Wang M."/>
            <person name="Wang M."/>
            <person name="Wang L."/>
            <person name="Yao B."/>
        </authorList>
    </citation>
    <scope>NUCLEOTIDE SEQUENCE [LARGE SCALE GENOMIC DNA]</scope>
    <source>
        <strain evidence="2">Wuqing</strain>
    </source>
</reference>
<organism evidence="2 3">
    <name type="scientific">Thelohanellus kitauei</name>
    <name type="common">Myxosporean</name>
    <dbReference type="NCBI Taxonomy" id="669202"/>
    <lineage>
        <taxon>Eukaryota</taxon>
        <taxon>Metazoa</taxon>
        <taxon>Cnidaria</taxon>
        <taxon>Myxozoa</taxon>
        <taxon>Myxosporea</taxon>
        <taxon>Bivalvulida</taxon>
        <taxon>Platysporina</taxon>
        <taxon>Myxobolidae</taxon>
        <taxon>Thelohanellus</taxon>
    </lineage>
</organism>
<dbReference type="Proteomes" id="UP000031668">
    <property type="component" value="Unassembled WGS sequence"/>
</dbReference>
<evidence type="ECO:0000256" key="1">
    <source>
        <dbReference type="SAM" id="MobiDB-lite"/>
    </source>
</evidence>
<evidence type="ECO:0000313" key="3">
    <source>
        <dbReference type="Proteomes" id="UP000031668"/>
    </source>
</evidence>
<feature type="region of interest" description="Disordered" evidence="1">
    <location>
        <begin position="36"/>
        <end position="71"/>
    </location>
</feature>
<accession>A0A0C2MV76</accession>